<dbReference type="Pfam" id="PF01300">
    <property type="entry name" value="Sua5_yciO_yrdC"/>
    <property type="match status" value="1"/>
</dbReference>
<feature type="domain" description="YrdC-like" evidence="14">
    <location>
        <begin position="6"/>
        <end position="193"/>
    </location>
</feature>
<evidence type="ECO:0000256" key="8">
    <source>
        <dbReference type="ARBA" id="ARBA00022695"/>
    </source>
</evidence>
<evidence type="ECO:0000256" key="6">
    <source>
        <dbReference type="ARBA" id="ARBA00022679"/>
    </source>
</evidence>
<dbReference type="SUPFAM" id="SSF55821">
    <property type="entry name" value="YrdC/RibB"/>
    <property type="match status" value="1"/>
</dbReference>
<keyword evidence="16" id="KW-1185">Reference proteome</keyword>
<evidence type="ECO:0000313" key="16">
    <source>
        <dbReference type="Proteomes" id="UP001501410"/>
    </source>
</evidence>
<evidence type="ECO:0000256" key="5">
    <source>
        <dbReference type="ARBA" id="ARBA00022490"/>
    </source>
</evidence>
<keyword evidence="9 13" id="KW-0547">Nucleotide-binding</keyword>
<dbReference type="RefSeq" id="WP_344821651.1">
    <property type="nucleotide sequence ID" value="NZ_BAABEZ010000001.1"/>
</dbReference>
<comment type="function">
    <text evidence="13">Required for the formation of a threonylcarbamoyl group on adenosine at position 37 (t(6)A37) in tRNAs that read codons beginning with adenine.</text>
</comment>
<dbReference type="InterPro" id="IPR006070">
    <property type="entry name" value="Sua5-like_dom"/>
</dbReference>
<keyword evidence="6 13" id="KW-0808">Transferase</keyword>
<gene>
    <name evidence="15" type="ORF">GCM10023092_01350</name>
</gene>
<dbReference type="Proteomes" id="UP001501410">
    <property type="component" value="Unassembled WGS sequence"/>
</dbReference>
<dbReference type="EC" id="2.7.7.87" evidence="3 13"/>
<dbReference type="Gene3D" id="3.90.870.10">
    <property type="entry name" value="DHBP synthase"/>
    <property type="match status" value="1"/>
</dbReference>
<proteinExistence type="inferred from homology"/>
<accession>A0ABP8MCU7</accession>
<dbReference type="InterPro" id="IPR038385">
    <property type="entry name" value="Sua5/YwlC_C"/>
</dbReference>
<evidence type="ECO:0000256" key="3">
    <source>
        <dbReference type="ARBA" id="ARBA00012584"/>
    </source>
</evidence>
<sequence length="331" mass="35011">MYTETGTDIQRAATLLRQGALVAIPTETVYGLAGNGLNPAAVSEIFAVKERPFFNPLILHIPDWQSASLYAAAIPEAAHKLAAALCPGPLTFLLPKKEIVPDLVTAGSPLVALRVPAHPLTRSLLSLLDFPLAAPSANPFGYVSPTSAQHVIDNLGRKIPYILDGGPSSVGVESTIVGFEEPGKIQLYRLGGIAVETLSAISGAEVTDVRSHAVASGPQGPGMLKSHYATHAALYIGNVRELALQFPHQRIASIQFRDTYPGLPGVRQFVLSPSGSLNEAAAQLFAVMRAIDDAGFDVIVAEHFPETGLGPAINDRLNRAQAMHKPGTRLS</sequence>
<dbReference type="PIRSF" id="PIRSF004930">
    <property type="entry name" value="Tln_factor_SUA5"/>
    <property type="match status" value="1"/>
</dbReference>
<protein>
    <recommendedName>
        <fullName evidence="4 13">Threonylcarbamoyl-AMP synthase</fullName>
        <shortName evidence="13">TC-AMP synthase</shortName>
        <ecNumber evidence="3 13">2.7.7.87</ecNumber>
    </recommendedName>
    <alternativeName>
        <fullName evidence="11 13">L-threonylcarbamoyladenylate synthase</fullName>
    </alternativeName>
</protein>
<evidence type="ECO:0000259" key="14">
    <source>
        <dbReference type="PROSITE" id="PS51163"/>
    </source>
</evidence>
<keyword evidence="8 13" id="KW-0548">Nucleotidyltransferase</keyword>
<evidence type="ECO:0000256" key="9">
    <source>
        <dbReference type="ARBA" id="ARBA00022741"/>
    </source>
</evidence>
<dbReference type="Gene3D" id="3.40.50.11030">
    <property type="entry name" value="Threonylcarbamoyl-AMP synthase, C-terminal domain"/>
    <property type="match status" value="1"/>
</dbReference>
<dbReference type="NCBIfam" id="TIGR00057">
    <property type="entry name" value="L-threonylcarbamoyladenylate synthase"/>
    <property type="match status" value="1"/>
</dbReference>
<evidence type="ECO:0000256" key="1">
    <source>
        <dbReference type="ARBA" id="ARBA00004496"/>
    </source>
</evidence>
<evidence type="ECO:0000256" key="11">
    <source>
        <dbReference type="ARBA" id="ARBA00029774"/>
    </source>
</evidence>
<organism evidence="15 16">
    <name type="scientific">Rurimicrobium arvi</name>
    <dbReference type="NCBI Taxonomy" id="2049916"/>
    <lineage>
        <taxon>Bacteria</taxon>
        <taxon>Pseudomonadati</taxon>
        <taxon>Bacteroidota</taxon>
        <taxon>Chitinophagia</taxon>
        <taxon>Chitinophagales</taxon>
        <taxon>Chitinophagaceae</taxon>
        <taxon>Rurimicrobium</taxon>
    </lineage>
</organism>
<evidence type="ECO:0000256" key="4">
    <source>
        <dbReference type="ARBA" id="ARBA00015492"/>
    </source>
</evidence>
<reference evidence="16" key="1">
    <citation type="journal article" date="2019" name="Int. J. Syst. Evol. Microbiol.">
        <title>The Global Catalogue of Microorganisms (GCM) 10K type strain sequencing project: providing services to taxonomists for standard genome sequencing and annotation.</title>
        <authorList>
            <consortium name="The Broad Institute Genomics Platform"/>
            <consortium name="The Broad Institute Genome Sequencing Center for Infectious Disease"/>
            <person name="Wu L."/>
            <person name="Ma J."/>
        </authorList>
    </citation>
    <scope>NUCLEOTIDE SEQUENCE [LARGE SCALE GENOMIC DNA]</scope>
    <source>
        <strain evidence="16">JCM 31921</strain>
    </source>
</reference>
<keyword evidence="7 13" id="KW-0819">tRNA processing</keyword>
<evidence type="ECO:0000256" key="7">
    <source>
        <dbReference type="ARBA" id="ARBA00022694"/>
    </source>
</evidence>
<dbReference type="Pfam" id="PF03481">
    <property type="entry name" value="Sua5_C"/>
    <property type="match status" value="1"/>
</dbReference>
<name>A0ABP8MCU7_9BACT</name>
<comment type="catalytic activity">
    <reaction evidence="12 13">
        <text>L-threonine + hydrogencarbonate + ATP = L-threonylcarbamoyladenylate + diphosphate + H2O</text>
        <dbReference type="Rhea" id="RHEA:36407"/>
        <dbReference type="ChEBI" id="CHEBI:15377"/>
        <dbReference type="ChEBI" id="CHEBI:17544"/>
        <dbReference type="ChEBI" id="CHEBI:30616"/>
        <dbReference type="ChEBI" id="CHEBI:33019"/>
        <dbReference type="ChEBI" id="CHEBI:57926"/>
        <dbReference type="ChEBI" id="CHEBI:73682"/>
        <dbReference type="EC" id="2.7.7.87"/>
    </reaction>
</comment>
<dbReference type="PANTHER" id="PTHR17490:SF16">
    <property type="entry name" value="THREONYLCARBAMOYL-AMP SYNTHASE"/>
    <property type="match status" value="1"/>
</dbReference>
<evidence type="ECO:0000256" key="13">
    <source>
        <dbReference type="PIRNR" id="PIRNR004930"/>
    </source>
</evidence>
<comment type="similarity">
    <text evidence="2 13">Belongs to the SUA5 family.</text>
</comment>
<dbReference type="EMBL" id="BAABEZ010000001">
    <property type="protein sequence ID" value="GAA4448574.1"/>
    <property type="molecule type" value="Genomic_DNA"/>
</dbReference>
<evidence type="ECO:0000256" key="10">
    <source>
        <dbReference type="ARBA" id="ARBA00022840"/>
    </source>
</evidence>
<evidence type="ECO:0000313" key="15">
    <source>
        <dbReference type="EMBL" id="GAA4448574.1"/>
    </source>
</evidence>
<dbReference type="InterPro" id="IPR050156">
    <property type="entry name" value="TC-AMP_synthase_SUA5"/>
</dbReference>
<keyword evidence="5 13" id="KW-0963">Cytoplasm</keyword>
<dbReference type="PROSITE" id="PS51163">
    <property type="entry name" value="YRDC"/>
    <property type="match status" value="1"/>
</dbReference>
<dbReference type="InterPro" id="IPR010923">
    <property type="entry name" value="T(6)A37_SUA5"/>
</dbReference>
<evidence type="ECO:0000256" key="2">
    <source>
        <dbReference type="ARBA" id="ARBA00007663"/>
    </source>
</evidence>
<dbReference type="PANTHER" id="PTHR17490">
    <property type="entry name" value="SUA5"/>
    <property type="match status" value="1"/>
</dbReference>
<comment type="caution">
    <text evidence="15">The sequence shown here is derived from an EMBL/GenBank/DDBJ whole genome shotgun (WGS) entry which is preliminary data.</text>
</comment>
<evidence type="ECO:0000256" key="12">
    <source>
        <dbReference type="ARBA" id="ARBA00048366"/>
    </source>
</evidence>
<dbReference type="InterPro" id="IPR005145">
    <property type="entry name" value="Sua5_C"/>
</dbReference>
<keyword evidence="10 13" id="KW-0067">ATP-binding</keyword>
<dbReference type="InterPro" id="IPR017945">
    <property type="entry name" value="DHBP_synth_RibB-like_a/b_dom"/>
</dbReference>
<comment type="subcellular location">
    <subcellularLocation>
        <location evidence="1 13">Cytoplasm</location>
    </subcellularLocation>
</comment>